<keyword evidence="1 2" id="KW-0808">Transferase</keyword>
<dbReference type="InParanoid" id="F7Q0Z9"/>
<protein>
    <submittedName>
        <fullName evidence="2">Ubiquinone-menaquinone biosynthesis methyltransferase protein</fullName>
        <ecNumber evidence="2">2.1.1.163</ecNumber>
    </submittedName>
</protein>
<evidence type="ECO:0000313" key="2">
    <source>
        <dbReference type="EMBL" id="ERJ11358.1"/>
    </source>
</evidence>
<dbReference type="SUPFAM" id="SSF53335">
    <property type="entry name" value="S-adenosyl-L-methionine-dependent methyltransferases"/>
    <property type="match status" value="1"/>
</dbReference>
<dbReference type="FunCoup" id="F7Q0Z9">
    <property type="interactions" value="54"/>
</dbReference>
<dbReference type="EC" id="2.1.1.163" evidence="2"/>
<dbReference type="EMBL" id="AFNU02000012">
    <property type="protein sequence ID" value="ERJ11358.1"/>
    <property type="molecule type" value="Genomic_DNA"/>
</dbReference>
<dbReference type="Pfam" id="PF13489">
    <property type="entry name" value="Methyltransf_23"/>
    <property type="match status" value="1"/>
</dbReference>
<keyword evidence="2" id="KW-0830">Ubiquinone</keyword>
<keyword evidence="2" id="KW-0489">Methyltransferase</keyword>
<evidence type="ECO:0000256" key="1">
    <source>
        <dbReference type="ARBA" id="ARBA00022679"/>
    </source>
</evidence>
<dbReference type="InterPro" id="IPR029063">
    <property type="entry name" value="SAM-dependent_MTases_sf"/>
</dbReference>
<accession>F7Q0Z9</accession>
<proteinExistence type="predicted"/>
<dbReference type="Proteomes" id="UP000005707">
    <property type="component" value="Unassembled WGS sequence"/>
</dbReference>
<dbReference type="PANTHER" id="PTHR43861:SF3">
    <property type="entry name" value="PUTATIVE (AFU_ORTHOLOGUE AFUA_2G14390)-RELATED"/>
    <property type="match status" value="1"/>
</dbReference>
<keyword evidence="3" id="KW-1185">Reference proteome</keyword>
<reference evidence="2 3" key="1">
    <citation type="journal article" date="2011" name="J. Bacteriol.">
        <title>Genome sequence of Haloplasma contractile, an unusual contractile bacterium from a deep-sea anoxic brine lake.</title>
        <authorList>
            <person name="Antunes A."/>
            <person name="Alam I."/>
            <person name="El Dorry H."/>
            <person name="Siam R."/>
            <person name="Robertson A."/>
            <person name="Bajic V.B."/>
            <person name="Stingl U."/>
        </authorList>
    </citation>
    <scope>NUCLEOTIDE SEQUENCE [LARGE SCALE GENOMIC DNA]</scope>
    <source>
        <strain evidence="2 3">SSD-17B</strain>
    </source>
</reference>
<organism evidence="2 3">
    <name type="scientific">Haloplasma contractile SSD-17B</name>
    <dbReference type="NCBI Taxonomy" id="1033810"/>
    <lineage>
        <taxon>Bacteria</taxon>
        <taxon>Bacillati</taxon>
        <taxon>Mycoplasmatota</taxon>
        <taxon>Mollicutes</taxon>
        <taxon>Haloplasmatales</taxon>
        <taxon>Haloplasmataceae</taxon>
        <taxon>Haloplasma</taxon>
    </lineage>
</organism>
<dbReference type="GO" id="GO:0032259">
    <property type="term" value="P:methylation"/>
    <property type="evidence" value="ECO:0007669"/>
    <property type="project" value="UniProtKB-KW"/>
</dbReference>
<dbReference type="RefSeq" id="WP_008827260.1">
    <property type="nucleotide sequence ID" value="NZ_AFNU02000012.1"/>
</dbReference>
<dbReference type="GO" id="GO:0043770">
    <property type="term" value="F:demethylmenaquinone methyltransferase activity"/>
    <property type="evidence" value="ECO:0007669"/>
    <property type="project" value="UniProtKB-EC"/>
</dbReference>
<sequence length="220" mass="25962">MENVKAKNKNNEFFDHYATSWDTDRRIKRAEIIAKEIIKEISQLVDDTSKYKVIEYGCGTGLISFNLHNYFKDIILIDSSSTMIEVLRHKIKKANVSHMTPYKIDLSNNDHEQFNNEVDLIYSSMVLHHIRDIEEILKQFYDLLKKDGYIMIVDLDEEDGQFHKNEPEFVGHNGFDHKKLKNRLKRVGFRNVTVHTFYNNVKIINGEEVNYSLFIMIGKR</sequence>
<gene>
    <name evidence="2" type="ORF">HLPCO_002660</name>
</gene>
<name>F7Q0Z9_9MOLU</name>
<reference evidence="2 3" key="2">
    <citation type="journal article" date="2013" name="PLoS ONE">
        <title>INDIGO - INtegrated Data Warehouse of MIcrobial GenOmes with Examples from the Red Sea Extremophiles.</title>
        <authorList>
            <person name="Alam I."/>
            <person name="Antunes A."/>
            <person name="Kamau A.A."/>
            <person name="Ba Alawi W."/>
            <person name="Kalkatawi M."/>
            <person name="Stingl U."/>
            <person name="Bajic V.B."/>
        </authorList>
    </citation>
    <scope>NUCLEOTIDE SEQUENCE [LARGE SCALE GENOMIC DNA]</scope>
    <source>
        <strain evidence="2 3">SSD-17B</strain>
    </source>
</reference>
<dbReference type="eggNOG" id="COG2226">
    <property type="taxonomic scope" value="Bacteria"/>
</dbReference>
<dbReference type="STRING" id="1033810.HLPCO_002660"/>
<dbReference type="PANTHER" id="PTHR43861">
    <property type="entry name" value="TRANS-ACONITATE 2-METHYLTRANSFERASE-RELATED"/>
    <property type="match status" value="1"/>
</dbReference>
<dbReference type="CDD" id="cd02440">
    <property type="entry name" value="AdoMet_MTases"/>
    <property type="match status" value="1"/>
</dbReference>
<comment type="caution">
    <text evidence="2">The sequence shown here is derived from an EMBL/GenBank/DDBJ whole genome shotgun (WGS) entry which is preliminary data.</text>
</comment>
<dbReference type="Gene3D" id="3.40.50.150">
    <property type="entry name" value="Vaccinia Virus protein VP39"/>
    <property type="match status" value="1"/>
</dbReference>
<dbReference type="AlphaFoldDB" id="F7Q0Z9"/>
<evidence type="ECO:0000313" key="3">
    <source>
        <dbReference type="Proteomes" id="UP000005707"/>
    </source>
</evidence>